<protein>
    <submittedName>
        <fullName evidence="3">RloC protein</fullName>
    </submittedName>
</protein>
<evidence type="ECO:0000259" key="2">
    <source>
        <dbReference type="Pfam" id="PF13166"/>
    </source>
</evidence>
<dbReference type="Proteomes" id="UP000411403">
    <property type="component" value="Unassembled WGS sequence"/>
</dbReference>
<dbReference type="InterPro" id="IPR026866">
    <property type="entry name" value="CR006_AAA"/>
</dbReference>
<feature type="coiled-coil region" evidence="1">
    <location>
        <begin position="186"/>
        <end position="220"/>
    </location>
</feature>
<proteinExistence type="predicted"/>
<evidence type="ECO:0000313" key="4">
    <source>
        <dbReference type="Proteomes" id="UP000411403"/>
    </source>
</evidence>
<accession>A0A400T5N5</accession>
<dbReference type="SUPFAM" id="SSF52540">
    <property type="entry name" value="P-loop containing nucleoside triphosphate hydrolases"/>
    <property type="match status" value="1"/>
</dbReference>
<dbReference type="RefSeq" id="WP_002790393.1">
    <property type="nucleotide sequence ID" value="NZ_CP017025.1"/>
</dbReference>
<name>A0A400T5N5_CAMCO</name>
<dbReference type="EMBL" id="AACSIE010000003">
    <property type="protein sequence ID" value="EAL9204421.1"/>
    <property type="molecule type" value="Genomic_DNA"/>
</dbReference>
<feature type="coiled-coil region" evidence="1">
    <location>
        <begin position="352"/>
        <end position="423"/>
    </location>
</feature>
<dbReference type="Pfam" id="PF13166">
    <property type="entry name" value="AAA_13"/>
    <property type="match status" value="1"/>
</dbReference>
<dbReference type="Gene3D" id="3.40.50.300">
    <property type="entry name" value="P-loop containing nucleotide triphosphate hydrolases"/>
    <property type="match status" value="1"/>
</dbReference>
<feature type="coiled-coil region" evidence="1">
    <location>
        <begin position="449"/>
        <end position="490"/>
    </location>
</feature>
<reference evidence="3 4" key="1">
    <citation type="submission" date="2018-08" db="EMBL/GenBank/DDBJ databases">
        <authorList>
            <consortium name="NARMS: The National Antimicrobial Resistance Monitoring System"/>
        </authorList>
    </citation>
    <scope>NUCLEOTIDE SEQUENCE [LARGE SCALE GENOMIC DNA]</scope>
    <source>
        <strain evidence="3 4">CVM N17C171</strain>
    </source>
</reference>
<comment type="caution">
    <text evidence="3">The sequence shown here is derived from an EMBL/GenBank/DDBJ whole genome shotgun (WGS) entry which is preliminary data.</text>
</comment>
<feature type="coiled-coil region" evidence="1">
    <location>
        <begin position="300"/>
        <end position="327"/>
    </location>
</feature>
<evidence type="ECO:0000256" key="1">
    <source>
        <dbReference type="SAM" id="Coils"/>
    </source>
</evidence>
<dbReference type="InterPro" id="IPR027417">
    <property type="entry name" value="P-loop_NTPase"/>
</dbReference>
<organism evidence="3 4">
    <name type="scientific">Campylobacter coli</name>
    <dbReference type="NCBI Taxonomy" id="195"/>
    <lineage>
        <taxon>Bacteria</taxon>
        <taxon>Pseudomonadati</taxon>
        <taxon>Campylobacterota</taxon>
        <taxon>Epsilonproteobacteria</taxon>
        <taxon>Campylobacterales</taxon>
        <taxon>Campylobacteraceae</taxon>
        <taxon>Campylobacter</taxon>
    </lineage>
</organism>
<keyword evidence="1" id="KW-0175">Coiled coil</keyword>
<evidence type="ECO:0000313" key="3">
    <source>
        <dbReference type="EMBL" id="EAL9204421.1"/>
    </source>
</evidence>
<gene>
    <name evidence="3" type="ORF">DYU70_04515</name>
</gene>
<dbReference type="AlphaFoldDB" id="A0A400T5N5"/>
<feature type="domain" description="Protein CR006 P-loop" evidence="2">
    <location>
        <begin position="11"/>
        <end position="784"/>
    </location>
</feature>
<sequence length="805" mass="95441">MKILKFAKINFGSYENFTWDNGLEEFKTINIFYGRNYSGKTTLSRIARSFELKKHNEDFLDGNFKIKLEDGSFLTQNDVINSNLDIRVYNSDFVKENLNYLYDKKGNIKGFKSIGVEQKDIKESIEKRKEILKTRNEKLKDIQANRENISKTQQAKIKTLNEKLIDKAKLVKSEPNLIKQGSNYDKRNLENDLIEIKDNINAYILNNEEQNQLIKILEDKEKQNIIFKNTFNKDNFQGIFTYSLKILEKEVIIKENLTSELRKWLEEGLEFHKEHSFTQQCKFCNNPLTLERIAWIENNIKDDSGEKEQIEKELKDLLDNFESYKLESKKLLLGIEYENFYSNYKDIFIGLKEQLGVSIANYNEELLKIEKKLTKKKKDVFTPMKLENINDFSDEILQILNKIENLCKENNEYAKNLLSKQDEARKKLRLNEVAKFAKDSDCFAKQDEIKNLGQKLSNMQSTIETEKNEINNYNLEIEKYKEKLSNLETSTSNINKYLKSYFGHNMLELKAKKDDKGQLNGEFEILRNGKQAKNLSEGECSLVAFCYFVASLEDAKTKDKNPIIWIDDPISSLDNNHIFFIFSLIEAKIAKKIKDNKYSQLFISTHNLDFLKYIKRFKKSKPKQNENDKTDYEFPQYYFIEKSIKENTETSEIKKLPKCLEKYTTEFNYLFEQIYKFKNIDDTYNEDLKISLVYNFGNNLRKFLEIYLFFKYPNNFESLDKELIERFFNDTYQSDNTDENHQRMIANITNRYQNEYSHLREILSRGMQPIDIEESKKIADFILKMIEKNDNNQFKALVRSISNDR</sequence>